<sequence length="137" mass="15914">EENNCQTVKAINKLTYFINEIVNQTPDHIQPLQPQPITSNSDYNRCLYKCSVFIQKIPPNLTILTPRPALNTSIHEPQFHLAREYVFLRFAQKNLRQQQEKIKGLRSRSRVQIKEHKSSSNLSIMEEEEVPPIAACK</sequence>
<feature type="non-terminal residue" evidence="1">
    <location>
        <position position="1"/>
    </location>
</feature>
<protein>
    <submittedName>
        <fullName evidence="1">40572_t:CDS:1</fullName>
    </submittedName>
</protein>
<keyword evidence="2" id="KW-1185">Reference proteome</keyword>
<organism evidence="1 2">
    <name type="scientific">Gigaspora margarita</name>
    <dbReference type="NCBI Taxonomy" id="4874"/>
    <lineage>
        <taxon>Eukaryota</taxon>
        <taxon>Fungi</taxon>
        <taxon>Fungi incertae sedis</taxon>
        <taxon>Mucoromycota</taxon>
        <taxon>Glomeromycotina</taxon>
        <taxon>Glomeromycetes</taxon>
        <taxon>Diversisporales</taxon>
        <taxon>Gigasporaceae</taxon>
        <taxon>Gigaspora</taxon>
    </lineage>
</organism>
<reference evidence="1 2" key="1">
    <citation type="submission" date="2021-06" db="EMBL/GenBank/DDBJ databases">
        <authorList>
            <person name="Kallberg Y."/>
            <person name="Tangrot J."/>
            <person name="Rosling A."/>
        </authorList>
    </citation>
    <scope>NUCLEOTIDE SEQUENCE [LARGE SCALE GENOMIC DNA]</scope>
    <source>
        <strain evidence="1 2">120-4 pot B 10/14</strain>
    </source>
</reference>
<dbReference type="Proteomes" id="UP000789901">
    <property type="component" value="Unassembled WGS sequence"/>
</dbReference>
<feature type="non-terminal residue" evidence="1">
    <location>
        <position position="137"/>
    </location>
</feature>
<dbReference type="EMBL" id="CAJVQB010058548">
    <property type="protein sequence ID" value="CAG8838628.1"/>
    <property type="molecule type" value="Genomic_DNA"/>
</dbReference>
<name>A0ABN7WTD1_GIGMA</name>
<gene>
    <name evidence="1" type="ORF">GMARGA_LOCUS34070</name>
</gene>
<evidence type="ECO:0000313" key="1">
    <source>
        <dbReference type="EMBL" id="CAG8838628.1"/>
    </source>
</evidence>
<accession>A0ABN7WTD1</accession>
<proteinExistence type="predicted"/>
<comment type="caution">
    <text evidence="1">The sequence shown here is derived from an EMBL/GenBank/DDBJ whole genome shotgun (WGS) entry which is preliminary data.</text>
</comment>
<evidence type="ECO:0000313" key="2">
    <source>
        <dbReference type="Proteomes" id="UP000789901"/>
    </source>
</evidence>